<dbReference type="EMBL" id="JAENIK010000008">
    <property type="protein sequence ID" value="MBK1815314.1"/>
    <property type="molecule type" value="Genomic_DNA"/>
</dbReference>
<keyword evidence="10 15" id="KW-0798">TonB box</keyword>
<dbReference type="PROSITE" id="PS52016">
    <property type="entry name" value="TONB_DEPENDENT_REC_3"/>
    <property type="match status" value="1"/>
</dbReference>
<evidence type="ECO:0000259" key="17">
    <source>
        <dbReference type="Pfam" id="PF07715"/>
    </source>
</evidence>
<gene>
    <name evidence="18" type="ORF">JIN84_06800</name>
</gene>
<keyword evidence="4 14" id="KW-1134">Transmembrane beta strand</keyword>
<evidence type="ECO:0000256" key="1">
    <source>
        <dbReference type="ARBA" id="ARBA00004571"/>
    </source>
</evidence>
<dbReference type="PANTHER" id="PTHR32552:SF68">
    <property type="entry name" value="FERRICHROME OUTER MEMBRANE TRANSPORTER_PHAGE RECEPTOR"/>
    <property type="match status" value="1"/>
</dbReference>
<evidence type="ECO:0000256" key="14">
    <source>
        <dbReference type="PROSITE-ProRule" id="PRU01360"/>
    </source>
</evidence>
<protein>
    <submittedName>
        <fullName evidence="18">TonB-dependent siderophore receptor</fullName>
    </submittedName>
</protein>
<evidence type="ECO:0000256" key="2">
    <source>
        <dbReference type="ARBA" id="ARBA00009810"/>
    </source>
</evidence>
<keyword evidence="11 14" id="KW-0472">Membrane</keyword>
<dbReference type="SUPFAM" id="SSF56935">
    <property type="entry name" value="Porins"/>
    <property type="match status" value="1"/>
</dbReference>
<evidence type="ECO:0000256" key="10">
    <source>
        <dbReference type="ARBA" id="ARBA00023077"/>
    </source>
</evidence>
<evidence type="ECO:0000313" key="19">
    <source>
        <dbReference type="Proteomes" id="UP000600139"/>
    </source>
</evidence>
<dbReference type="GO" id="GO:0009279">
    <property type="term" value="C:cell outer membrane"/>
    <property type="evidence" value="ECO:0007669"/>
    <property type="project" value="UniProtKB-SubCell"/>
</dbReference>
<sequence length="725" mass="79725">MKPAPNRFIRPWRFSRIQPGLPLLVGTAACIGLVQAQEAAPKTNADGSTVLDTLTVTASRDGDARILDYNNENSTVGTKTTTPLLETPQSISVITEDQIVTRNAQGVAEALRYTAGTSTEAYGQDPRGYDWVNIRGFDAFNSRYLDGLRLQNYEFPEIFGLERVEVIKGPSSVLYGQSVAGGVINAISKRPKETAFGEVAAEIGTHESYEATLDVGSPLTADGSVLYRLTGLFRDSQEDSNGFPVDASRYYIAPALTWKISPDTKIDFRVSYFHGESTQTPSYASAPDGSPTNVKAFGYGKWDYEENDILNLNYQLEHRISRDLAFRQNLRASSYNVQDKYLNSMGYQDDGSGNPTTIMDRTASIWDSDSLSLGIDSQLEYKIRGSRVEQTLLGGFDYSWASADTVYYDDPVGSIDISDPDYGQPIQRPTSLQSDSYQKSTQYGLYLQDQIKFDSKWVVTLSGRHDWAETEVKERTLSGTPDFRSGQDDSAFTGRAGLTYLADNGLAPYASVSSSFYPNSGLDISGNTFDPTEGTQYEIGLKYAPKNFRGGATLSLYDITQSNVLTSNPADAAYYEASGEWRSRGIEFEGNLGITDNLDLLVNTTLGDVEITESEDGDEGNTPGLTPEKSASTWLNYTFRDGTLKGLILGGGVRYVGTSYSSSSDTARKNSDYTVLDLAARYVSGPWTYALNVNNVFDTVEWIDTEYQYNKTAGNSVNLSVAYHW</sequence>
<evidence type="ECO:0000256" key="3">
    <source>
        <dbReference type="ARBA" id="ARBA00022448"/>
    </source>
</evidence>
<dbReference type="CDD" id="cd01347">
    <property type="entry name" value="ligand_gated_channel"/>
    <property type="match status" value="1"/>
</dbReference>
<keyword evidence="7" id="KW-0732">Signal</keyword>
<dbReference type="InterPro" id="IPR036942">
    <property type="entry name" value="Beta-barrel_TonB_sf"/>
</dbReference>
<keyword evidence="9" id="KW-0406">Ion transport</keyword>
<dbReference type="InterPro" id="IPR010916">
    <property type="entry name" value="TonB_box_CS"/>
</dbReference>
<dbReference type="GO" id="GO:0038023">
    <property type="term" value="F:signaling receptor activity"/>
    <property type="evidence" value="ECO:0007669"/>
    <property type="project" value="InterPro"/>
</dbReference>
<evidence type="ECO:0000256" key="12">
    <source>
        <dbReference type="ARBA" id="ARBA00023170"/>
    </source>
</evidence>
<dbReference type="NCBIfam" id="TIGR01783">
    <property type="entry name" value="TonB-siderophor"/>
    <property type="match status" value="1"/>
</dbReference>
<comment type="similarity">
    <text evidence="2 14 15">Belongs to the TonB-dependent receptor family.</text>
</comment>
<dbReference type="Proteomes" id="UP000600139">
    <property type="component" value="Unassembled WGS sequence"/>
</dbReference>
<dbReference type="PROSITE" id="PS51257">
    <property type="entry name" value="PROKAR_LIPOPROTEIN"/>
    <property type="match status" value="1"/>
</dbReference>
<dbReference type="GO" id="GO:0015891">
    <property type="term" value="P:siderophore transport"/>
    <property type="evidence" value="ECO:0007669"/>
    <property type="project" value="InterPro"/>
</dbReference>
<keyword evidence="8" id="KW-0408">Iron</keyword>
<evidence type="ECO:0000313" key="18">
    <source>
        <dbReference type="EMBL" id="MBK1815314.1"/>
    </source>
</evidence>
<evidence type="ECO:0000256" key="6">
    <source>
        <dbReference type="ARBA" id="ARBA00022692"/>
    </source>
</evidence>
<keyword evidence="5" id="KW-0410">Iron transport</keyword>
<dbReference type="InterPro" id="IPR039426">
    <property type="entry name" value="TonB-dep_rcpt-like"/>
</dbReference>
<comment type="caution">
    <text evidence="18">The sequence shown here is derived from an EMBL/GenBank/DDBJ whole genome shotgun (WGS) entry which is preliminary data.</text>
</comment>
<feature type="domain" description="TonB-dependent receptor plug" evidence="17">
    <location>
        <begin position="84"/>
        <end position="183"/>
    </location>
</feature>
<evidence type="ECO:0000256" key="5">
    <source>
        <dbReference type="ARBA" id="ARBA00022496"/>
    </source>
</evidence>
<dbReference type="FunFam" id="2.170.130.10:FF:000001">
    <property type="entry name" value="Catecholate siderophore TonB-dependent receptor"/>
    <property type="match status" value="1"/>
</dbReference>
<dbReference type="PANTHER" id="PTHR32552">
    <property type="entry name" value="FERRICHROME IRON RECEPTOR-RELATED"/>
    <property type="match status" value="1"/>
</dbReference>
<keyword evidence="6 14" id="KW-0812">Transmembrane</keyword>
<dbReference type="Gene3D" id="2.40.170.20">
    <property type="entry name" value="TonB-dependent receptor, beta-barrel domain"/>
    <property type="match status" value="1"/>
</dbReference>
<evidence type="ECO:0000256" key="11">
    <source>
        <dbReference type="ARBA" id="ARBA00023136"/>
    </source>
</evidence>
<keyword evidence="19" id="KW-1185">Reference proteome</keyword>
<comment type="subcellular location">
    <subcellularLocation>
        <location evidence="1 14">Cell outer membrane</location>
        <topology evidence="1 14">Multi-pass membrane protein</topology>
    </subcellularLocation>
</comment>
<dbReference type="GO" id="GO:0015344">
    <property type="term" value="F:siderophore uptake transmembrane transporter activity"/>
    <property type="evidence" value="ECO:0007669"/>
    <property type="project" value="TreeGrafter"/>
</dbReference>
<dbReference type="Pfam" id="PF07715">
    <property type="entry name" value="Plug"/>
    <property type="match status" value="1"/>
</dbReference>
<dbReference type="InterPro" id="IPR000531">
    <property type="entry name" value="Beta-barrel_TonB"/>
</dbReference>
<evidence type="ECO:0000256" key="15">
    <source>
        <dbReference type="RuleBase" id="RU003357"/>
    </source>
</evidence>
<dbReference type="AlphaFoldDB" id="A0A934R521"/>
<dbReference type="InterPro" id="IPR010105">
    <property type="entry name" value="TonB_sidphr_rcpt"/>
</dbReference>
<keyword evidence="12 18" id="KW-0675">Receptor</keyword>
<proteinExistence type="inferred from homology"/>
<dbReference type="Pfam" id="PF00593">
    <property type="entry name" value="TonB_dep_Rec_b-barrel"/>
    <property type="match status" value="1"/>
</dbReference>
<name>A0A934R521_9BACT</name>
<keyword evidence="3 14" id="KW-0813">Transport</keyword>
<dbReference type="PROSITE" id="PS00430">
    <property type="entry name" value="TONB_DEPENDENT_REC_1"/>
    <property type="match status" value="1"/>
</dbReference>
<evidence type="ECO:0000256" key="4">
    <source>
        <dbReference type="ARBA" id="ARBA00022452"/>
    </source>
</evidence>
<accession>A0A934R521</accession>
<feature type="domain" description="TonB-dependent receptor-like beta-barrel" evidence="16">
    <location>
        <begin position="258"/>
        <end position="696"/>
    </location>
</feature>
<organism evidence="18 19">
    <name type="scientific">Luteolibacter yonseiensis</name>
    <dbReference type="NCBI Taxonomy" id="1144680"/>
    <lineage>
        <taxon>Bacteria</taxon>
        <taxon>Pseudomonadati</taxon>
        <taxon>Verrucomicrobiota</taxon>
        <taxon>Verrucomicrobiia</taxon>
        <taxon>Verrucomicrobiales</taxon>
        <taxon>Verrucomicrobiaceae</taxon>
        <taxon>Luteolibacter</taxon>
    </lineage>
</organism>
<reference evidence="18" key="1">
    <citation type="submission" date="2021-01" db="EMBL/GenBank/DDBJ databases">
        <title>Modified the classification status of verrucomicrobia.</title>
        <authorList>
            <person name="Feng X."/>
        </authorList>
    </citation>
    <scope>NUCLEOTIDE SEQUENCE</scope>
    <source>
        <strain evidence="18">JCM 18052</strain>
    </source>
</reference>
<evidence type="ECO:0000256" key="13">
    <source>
        <dbReference type="ARBA" id="ARBA00023237"/>
    </source>
</evidence>
<dbReference type="Gene3D" id="2.170.130.10">
    <property type="entry name" value="TonB-dependent receptor, plug domain"/>
    <property type="match status" value="1"/>
</dbReference>
<evidence type="ECO:0000256" key="9">
    <source>
        <dbReference type="ARBA" id="ARBA00023065"/>
    </source>
</evidence>
<dbReference type="InterPro" id="IPR037066">
    <property type="entry name" value="Plug_dom_sf"/>
</dbReference>
<evidence type="ECO:0000256" key="8">
    <source>
        <dbReference type="ARBA" id="ARBA00023004"/>
    </source>
</evidence>
<evidence type="ECO:0000259" key="16">
    <source>
        <dbReference type="Pfam" id="PF00593"/>
    </source>
</evidence>
<keyword evidence="13 14" id="KW-0998">Cell outer membrane</keyword>
<dbReference type="InterPro" id="IPR012910">
    <property type="entry name" value="Plug_dom"/>
</dbReference>
<evidence type="ECO:0000256" key="7">
    <source>
        <dbReference type="ARBA" id="ARBA00022729"/>
    </source>
</evidence>
<dbReference type="RefSeq" id="WP_200350278.1">
    <property type="nucleotide sequence ID" value="NZ_BAABHZ010000012.1"/>
</dbReference>